<proteinExistence type="predicted"/>
<dbReference type="EMBL" id="DXET01000178">
    <property type="protein sequence ID" value="HIX81929.1"/>
    <property type="molecule type" value="Genomic_DNA"/>
</dbReference>
<dbReference type="Pfam" id="PF00535">
    <property type="entry name" value="Glycos_transf_2"/>
    <property type="match status" value="1"/>
</dbReference>
<evidence type="ECO:0000259" key="1">
    <source>
        <dbReference type="Pfam" id="PF00535"/>
    </source>
</evidence>
<reference evidence="2" key="1">
    <citation type="journal article" date="2021" name="PeerJ">
        <title>Extensive microbial diversity within the chicken gut microbiome revealed by metagenomics and culture.</title>
        <authorList>
            <person name="Gilroy R."/>
            <person name="Ravi A."/>
            <person name="Getino M."/>
            <person name="Pursley I."/>
            <person name="Horton D.L."/>
            <person name="Alikhan N.F."/>
            <person name="Baker D."/>
            <person name="Gharbi K."/>
            <person name="Hall N."/>
            <person name="Watson M."/>
            <person name="Adriaenssens E.M."/>
            <person name="Foster-Nyarko E."/>
            <person name="Jarju S."/>
            <person name="Secka A."/>
            <person name="Antonio M."/>
            <person name="Oren A."/>
            <person name="Chaudhuri R.R."/>
            <person name="La Ragione R."/>
            <person name="Hildebrand F."/>
            <person name="Pallen M.J."/>
        </authorList>
    </citation>
    <scope>NUCLEOTIDE SEQUENCE</scope>
    <source>
        <strain evidence="2">ChiGjej1B1-14440</strain>
    </source>
</reference>
<dbReference type="AlphaFoldDB" id="A0A9D2BNP4"/>
<comment type="caution">
    <text evidence="2">The sequence shown here is derived from an EMBL/GenBank/DDBJ whole genome shotgun (WGS) entry which is preliminary data.</text>
</comment>
<dbReference type="InterPro" id="IPR001173">
    <property type="entry name" value="Glyco_trans_2-like"/>
</dbReference>
<organism evidence="2 3">
    <name type="scientific">Candidatus Erysipelatoclostridium merdavium</name>
    <dbReference type="NCBI Taxonomy" id="2838566"/>
    <lineage>
        <taxon>Bacteria</taxon>
        <taxon>Bacillati</taxon>
        <taxon>Bacillota</taxon>
        <taxon>Erysipelotrichia</taxon>
        <taxon>Erysipelotrichales</taxon>
        <taxon>Erysipelotrichales incertae sedis</taxon>
    </lineage>
</organism>
<dbReference type="EC" id="2.4.-.-" evidence="2"/>
<accession>A0A9D2BNP4</accession>
<sequence>MTNNSKIKISVAMATFNGQDYIKDQLNSIISQDKKVDEIIIVDDCSSDDTVKISKEILKNSKIDYKVIINSENKGVFYTFYQAIKYCTGELVFLSDQDDVWKKNKVKKILQKFKDDSEICLVFSNSLIFEKKIKKNNELMFNLLNFDAKPDRYNENLMNELIERPVVTGMTIALKRELLPNYEKIDFMLHDEWLVWNYLVKGKVDWINEPLVYYRKHSKNVINKKNTFRTYNDKVFKIQNELVLSVNKYEYLIRLCKSNKIKNEKMYNKLYLLLQIYKEKLEFMKEKKIWNLVRNNYKLKRINKKNPFLYKIFIKELLYTLKL</sequence>
<dbReference type="PANTHER" id="PTHR22916:SF3">
    <property type="entry name" value="UDP-GLCNAC:BETAGAL BETA-1,3-N-ACETYLGLUCOSAMINYLTRANSFERASE-LIKE PROTEIN 1"/>
    <property type="match status" value="1"/>
</dbReference>
<dbReference type="Gene3D" id="3.90.550.10">
    <property type="entry name" value="Spore Coat Polysaccharide Biosynthesis Protein SpsA, Chain A"/>
    <property type="match status" value="1"/>
</dbReference>
<name>A0A9D2BNP4_9FIRM</name>
<reference evidence="2" key="2">
    <citation type="submission" date="2021-04" db="EMBL/GenBank/DDBJ databases">
        <authorList>
            <person name="Gilroy R."/>
        </authorList>
    </citation>
    <scope>NUCLEOTIDE SEQUENCE</scope>
    <source>
        <strain evidence="2">ChiGjej1B1-14440</strain>
    </source>
</reference>
<gene>
    <name evidence="2" type="ORF">H9980_08175</name>
</gene>
<protein>
    <submittedName>
        <fullName evidence="2">Glycosyltransferase</fullName>
        <ecNumber evidence="2">2.4.-.-</ecNumber>
    </submittedName>
</protein>
<dbReference type="GO" id="GO:0016758">
    <property type="term" value="F:hexosyltransferase activity"/>
    <property type="evidence" value="ECO:0007669"/>
    <property type="project" value="UniProtKB-ARBA"/>
</dbReference>
<feature type="domain" description="Glycosyltransferase 2-like" evidence="1">
    <location>
        <begin position="10"/>
        <end position="168"/>
    </location>
</feature>
<evidence type="ECO:0000313" key="3">
    <source>
        <dbReference type="Proteomes" id="UP000886724"/>
    </source>
</evidence>
<dbReference type="PANTHER" id="PTHR22916">
    <property type="entry name" value="GLYCOSYLTRANSFERASE"/>
    <property type="match status" value="1"/>
</dbReference>
<keyword evidence="2" id="KW-0328">Glycosyltransferase</keyword>
<dbReference type="Proteomes" id="UP000886724">
    <property type="component" value="Unassembled WGS sequence"/>
</dbReference>
<keyword evidence="2" id="KW-0808">Transferase</keyword>
<dbReference type="InterPro" id="IPR029044">
    <property type="entry name" value="Nucleotide-diphossugar_trans"/>
</dbReference>
<dbReference type="SUPFAM" id="SSF53448">
    <property type="entry name" value="Nucleotide-diphospho-sugar transferases"/>
    <property type="match status" value="1"/>
</dbReference>
<evidence type="ECO:0000313" key="2">
    <source>
        <dbReference type="EMBL" id="HIX81929.1"/>
    </source>
</evidence>